<gene>
    <name evidence="7" type="primary">MSMO1</name>
    <name evidence="7" type="ORF">F1559_004219</name>
</gene>
<evidence type="ECO:0000256" key="3">
    <source>
        <dbReference type="ARBA" id="ARBA00022989"/>
    </source>
</evidence>
<evidence type="ECO:0000259" key="6">
    <source>
        <dbReference type="Pfam" id="PF04116"/>
    </source>
</evidence>
<evidence type="ECO:0000256" key="1">
    <source>
        <dbReference type="ARBA" id="ARBA00004370"/>
    </source>
</evidence>
<dbReference type="GO" id="GO:0008610">
    <property type="term" value="P:lipid biosynthetic process"/>
    <property type="evidence" value="ECO:0007669"/>
    <property type="project" value="InterPro"/>
</dbReference>
<comment type="caution">
    <text evidence="7">The sequence shown here is derived from an EMBL/GenBank/DDBJ whole genome shotgun (WGS) entry which is preliminary data.</text>
</comment>
<keyword evidence="7" id="KW-0560">Oxidoreductase</keyword>
<feature type="transmembrane region" description="Helical" evidence="5">
    <location>
        <begin position="20"/>
        <end position="46"/>
    </location>
</feature>
<dbReference type="GO" id="GO:0005506">
    <property type="term" value="F:iron ion binding"/>
    <property type="evidence" value="ECO:0007669"/>
    <property type="project" value="InterPro"/>
</dbReference>
<evidence type="ECO:0000313" key="8">
    <source>
        <dbReference type="Proteomes" id="UP000530660"/>
    </source>
</evidence>
<feature type="domain" description="Fatty acid hydroxylase" evidence="6">
    <location>
        <begin position="130"/>
        <end position="261"/>
    </location>
</feature>
<dbReference type="InterPro" id="IPR050307">
    <property type="entry name" value="Sterol_Desaturase_Related"/>
</dbReference>
<evidence type="ECO:0000256" key="5">
    <source>
        <dbReference type="SAM" id="Phobius"/>
    </source>
</evidence>
<dbReference type="Proteomes" id="UP000530660">
    <property type="component" value="Unassembled WGS sequence"/>
</dbReference>
<dbReference type="Pfam" id="PF04116">
    <property type="entry name" value="FA_hydroxylase"/>
    <property type="match status" value="1"/>
</dbReference>
<dbReference type="AlphaFoldDB" id="A0A7J7IKR0"/>
<sequence length="292" mass="34487">MWLYPWFEQAWLRLTTSFSPFTLHTLFTFAIHEFSYWGVYLPYAVMDRSRFFRRWKLQESTYGYSSVSKQSQNLPREDGKKFWRCVLYVAANHLFLVLPLILVTHPLFEMLGTTHGLPLPSLGEFFSQILFCLFVEDVCFYWGHRALHTPWLYRHVHSIHHQYTAPFGAVAEFAHPLEVIFLGMSTVAGPLIVGPHLLTLWGYLVVRCWQTVDCHSGYDLPWSLNRWFPLYGGARQHDHHHKTYSGNYASMFIYMDWIFGTDSAWRFSLQRARTKSKCLSVEQPDLKESRER</sequence>
<evidence type="ECO:0000256" key="4">
    <source>
        <dbReference type="ARBA" id="ARBA00023136"/>
    </source>
</evidence>
<name>A0A7J7IKR0_9RHOD</name>
<reference evidence="7 8" key="1">
    <citation type="journal article" date="2020" name="J. Phycol.">
        <title>Comparative genome analysis reveals Cyanidiococcus gen. nov., a new extremophilic red algal genus sister to Cyanidioschyzon (Cyanidioschyzonaceae, Rhodophyta).</title>
        <authorList>
            <person name="Liu S.-L."/>
            <person name="Chiang Y.-R."/>
            <person name="Yoon H.S."/>
            <person name="Fu H.-Y."/>
        </authorList>
    </citation>
    <scope>NUCLEOTIDE SEQUENCE [LARGE SCALE GENOMIC DNA]</scope>
    <source>
        <strain evidence="7 8">THAL066</strain>
    </source>
</reference>
<dbReference type="EMBL" id="VWRR01000008">
    <property type="protein sequence ID" value="KAF6003107.1"/>
    <property type="molecule type" value="Genomic_DNA"/>
</dbReference>
<keyword evidence="3 5" id="KW-1133">Transmembrane helix</keyword>
<dbReference type="PANTHER" id="PTHR11863">
    <property type="entry name" value="STEROL DESATURASE"/>
    <property type="match status" value="1"/>
</dbReference>
<keyword evidence="8" id="KW-1185">Reference proteome</keyword>
<feature type="transmembrane region" description="Helical" evidence="5">
    <location>
        <begin position="85"/>
        <end position="105"/>
    </location>
</feature>
<organism evidence="7 8">
    <name type="scientific">Cyanidiococcus yangmingshanensis</name>
    <dbReference type="NCBI Taxonomy" id="2690220"/>
    <lineage>
        <taxon>Eukaryota</taxon>
        <taxon>Rhodophyta</taxon>
        <taxon>Bangiophyceae</taxon>
        <taxon>Cyanidiales</taxon>
        <taxon>Cyanidiaceae</taxon>
        <taxon>Cyanidiococcus</taxon>
    </lineage>
</organism>
<dbReference type="GO" id="GO:0016020">
    <property type="term" value="C:membrane"/>
    <property type="evidence" value="ECO:0007669"/>
    <property type="project" value="UniProtKB-SubCell"/>
</dbReference>
<evidence type="ECO:0000256" key="2">
    <source>
        <dbReference type="ARBA" id="ARBA00022692"/>
    </source>
</evidence>
<keyword evidence="4 5" id="KW-0472">Membrane</keyword>
<accession>A0A7J7IKR0</accession>
<keyword evidence="7" id="KW-0503">Monooxygenase</keyword>
<dbReference type="GO" id="GO:0004497">
    <property type="term" value="F:monooxygenase activity"/>
    <property type="evidence" value="ECO:0007669"/>
    <property type="project" value="UniProtKB-KW"/>
</dbReference>
<protein>
    <submittedName>
        <fullName evidence="7">Methylsterol monooxygenase 1</fullName>
    </submittedName>
</protein>
<evidence type="ECO:0000313" key="7">
    <source>
        <dbReference type="EMBL" id="KAF6003107.1"/>
    </source>
</evidence>
<proteinExistence type="predicted"/>
<dbReference type="OrthoDB" id="1658724at2759"/>
<comment type="subcellular location">
    <subcellularLocation>
        <location evidence="1">Membrane</location>
    </subcellularLocation>
</comment>
<dbReference type="InterPro" id="IPR006694">
    <property type="entry name" value="Fatty_acid_hydroxylase"/>
</dbReference>
<keyword evidence="2 5" id="KW-0812">Transmembrane</keyword>